<dbReference type="Proteomes" id="UP000019141">
    <property type="component" value="Unassembled WGS sequence"/>
</dbReference>
<feature type="non-terminal residue" evidence="2">
    <location>
        <position position="179"/>
    </location>
</feature>
<protein>
    <recommendedName>
        <fullName evidence="4">Integrase</fullName>
    </recommendedName>
</protein>
<geneLocation type="plasmid" evidence="2">
    <name>pTSY</name>
</geneLocation>
<dbReference type="EMBL" id="AZHW01000029">
    <property type="protein sequence ID" value="ETX03543.1"/>
    <property type="molecule type" value="Genomic_DNA"/>
</dbReference>
<evidence type="ECO:0000313" key="3">
    <source>
        <dbReference type="Proteomes" id="UP000019141"/>
    </source>
</evidence>
<evidence type="ECO:0000313" key="2">
    <source>
        <dbReference type="EMBL" id="ETX03543.1"/>
    </source>
</evidence>
<keyword evidence="3" id="KW-1185">Reference proteome</keyword>
<proteinExistence type="predicted"/>
<dbReference type="HOGENOM" id="CLU_1506440_0_0_7"/>
<dbReference type="AlphaFoldDB" id="W4M062"/>
<name>W4M062_ENTF1</name>
<reference evidence="2 3" key="1">
    <citation type="journal article" date="2014" name="Nature">
        <title>An environmental bacterial taxon with a large and distinct metabolic repertoire.</title>
        <authorList>
            <person name="Wilson M.C."/>
            <person name="Mori T."/>
            <person name="Ruckert C."/>
            <person name="Uria A.R."/>
            <person name="Helf M.J."/>
            <person name="Takada K."/>
            <person name="Gernert C."/>
            <person name="Steffens U.A."/>
            <person name="Heycke N."/>
            <person name="Schmitt S."/>
            <person name="Rinke C."/>
            <person name="Helfrich E.J."/>
            <person name="Brachmann A.O."/>
            <person name="Gurgui C."/>
            <person name="Wakimoto T."/>
            <person name="Kracht M."/>
            <person name="Crusemann M."/>
            <person name="Hentschel U."/>
            <person name="Abe I."/>
            <person name="Matsunaga S."/>
            <person name="Kalinowski J."/>
            <person name="Takeyama H."/>
            <person name="Piel J."/>
        </authorList>
    </citation>
    <scope>NUCLEOTIDE SEQUENCE [LARGE SCALE GENOMIC DNA]</scope>
    <source>
        <strain evidence="3">TSY1</strain>
        <plasmid evidence="2">pTSY</plasmid>
    </source>
</reference>
<feature type="region of interest" description="Disordered" evidence="1">
    <location>
        <begin position="160"/>
        <end position="179"/>
    </location>
</feature>
<sequence>MMRNVLGLFRQLRKLTSMLILLIVDAVCYLRLCLHPNPALAAENLFLRKQQALDEERQGKPRRGTHAIRLAKVSLSYWFDWRSELRIVKPETFTLWHRQGFRLFWCCKSKPGRPALLKDLQTLIRRMALEHPTWGQERITNVLLLKLGLRVSPRTVRKYMPNHCMGSPGKRRQSQGSVA</sequence>
<comment type="caution">
    <text evidence="2">The sequence shown here is derived from an EMBL/GenBank/DDBJ whole genome shotgun (WGS) entry which is preliminary data.</text>
</comment>
<keyword evidence="2" id="KW-0614">Plasmid</keyword>
<gene>
    <name evidence="2" type="ORF">ETSY1_46910</name>
</gene>
<organism evidence="2 3">
    <name type="scientific">Entotheonella factor</name>
    <dbReference type="NCBI Taxonomy" id="1429438"/>
    <lineage>
        <taxon>Bacteria</taxon>
        <taxon>Pseudomonadati</taxon>
        <taxon>Nitrospinota/Tectimicrobiota group</taxon>
        <taxon>Candidatus Tectimicrobiota</taxon>
        <taxon>Candidatus Entotheonellia</taxon>
        <taxon>Candidatus Entotheonellales</taxon>
        <taxon>Candidatus Entotheonellaceae</taxon>
        <taxon>Candidatus Entotheonella</taxon>
    </lineage>
</organism>
<evidence type="ECO:0000256" key="1">
    <source>
        <dbReference type="SAM" id="MobiDB-lite"/>
    </source>
</evidence>
<accession>W4M062</accession>
<evidence type="ECO:0008006" key="4">
    <source>
        <dbReference type="Google" id="ProtNLM"/>
    </source>
</evidence>